<dbReference type="InterPro" id="IPR000182">
    <property type="entry name" value="GNAT_dom"/>
</dbReference>
<dbReference type="EMBL" id="CP119312">
    <property type="protein sequence ID" value="WEK06566.1"/>
    <property type="molecule type" value="Genomic_DNA"/>
</dbReference>
<dbReference type="Pfam" id="PF00583">
    <property type="entry name" value="Acetyltransf_1"/>
    <property type="match status" value="1"/>
</dbReference>
<dbReference type="SUPFAM" id="SSF55729">
    <property type="entry name" value="Acyl-CoA N-acyltransferases (Nat)"/>
    <property type="match status" value="1"/>
</dbReference>
<sequence length="370" mass="41943">MELREGDFEAFFDTPFEIYGASSPYVSPMKSDLRRFYTVGKNPLFPEAGNFALFTVHRDGRPIGRIGAHVHPASNQLHQTNMAYFAYFDCADDAEAARLLLQAAEGWARQRGFDTIAGNFNLTAMQQIGVVTGGFDATPYVDQVYGPAHIPRLLEDNGYEAYFPMRTFDVDLEAVDPAALAGLGHTDLLASPDWSFAPIRRKDIPDRLEEARLLLNSGFAANPMFVPLTREEFDFQAKELRWIIDPRITAVLHYKGEAAGVVLIIPDLNPFICAIRSRFNWTTPWHFLIHRLRRDRALAVYMSVRKDLQGQGVMGAIIGTMFSRMREAGYKRLGMTWVWDENHASLRQMERVGAKPLHRTHLFRKSLTTA</sequence>
<evidence type="ECO:0000313" key="3">
    <source>
        <dbReference type="Proteomes" id="UP001217476"/>
    </source>
</evidence>
<feature type="domain" description="N-acetyltransferase" evidence="1">
    <location>
        <begin position="243"/>
        <end position="353"/>
    </location>
</feature>
<dbReference type="Proteomes" id="UP001217476">
    <property type="component" value="Chromosome"/>
</dbReference>
<dbReference type="AlphaFoldDB" id="A0AAJ5VX82"/>
<dbReference type="InterPro" id="IPR039968">
    <property type="entry name" value="BcerS-like"/>
</dbReference>
<name>A0AAJ5VX82_9HYPH</name>
<evidence type="ECO:0000259" key="1">
    <source>
        <dbReference type="Pfam" id="PF00583"/>
    </source>
</evidence>
<proteinExistence type="predicted"/>
<dbReference type="PANTHER" id="PTHR41368">
    <property type="entry name" value="PROTEIN YGHO"/>
    <property type="match status" value="1"/>
</dbReference>
<accession>A0AAJ5VX82</accession>
<dbReference type="PANTHER" id="PTHR41368:SF1">
    <property type="entry name" value="PROTEIN YGHO"/>
    <property type="match status" value="1"/>
</dbReference>
<gene>
    <name evidence="2" type="ORF">P0Y65_10080</name>
</gene>
<dbReference type="GO" id="GO:0016747">
    <property type="term" value="F:acyltransferase activity, transferring groups other than amino-acyl groups"/>
    <property type="evidence" value="ECO:0007669"/>
    <property type="project" value="InterPro"/>
</dbReference>
<dbReference type="InterPro" id="IPR016181">
    <property type="entry name" value="Acyl_CoA_acyltransferase"/>
</dbReference>
<organism evidence="2 3">
    <name type="scientific">Candidatus Devosia phytovorans</name>
    <dbReference type="NCBI Taxonomy" id="3121372"/>
    <lineage>
        <taxon>Bacteria</taxon>
        <taxon>Pseudomonadati</taxon>
        <taxon>Pseudomonadota</taxon>
        <taxon>Alphaproteobacteria</taxon>
        <taxon>Hyphomicrobiales</taxon>
        <taxon>Devosiaceae</taxon>
        <taxon>Devosia</taxon>
    </lineage>
</organism>
<reference evidence="2" key="1">
    <citation type="submission" date="2023-03" db="EMBL/GenBank/DDBJ databases">
        <title>Andean soil-derived lignocellulolytic bacterial consortium as a source of novel taxa and putative plastic-active enzymes.</title>
        <authorList>
            <person name="Diaz-Garcia L."/>
            <person name="Chuvochina M."/>
            <person name="Feuerriegel G."/>
            <person name="Bunk B."/>
            <person name="Sproer C."/>
            <person name="Streit W.R."/>
            <person name="Rodriguez L.M."/>
            <person name="Overmann J."/>
            <person name="Jimenez D.J."/>
        </authorList>
    </citation>
    <scope>NUCLEOTIDE SEQUENCE</scope>
    <source>
        <strain evidence="2">MAG 4196</strain>
    </source>
</reference>
<dbReference type="Gene3D" id="3.40.630.30">
    <property type="match status" value="1"/>
</dbReference>
<protein>
    <submittedName>
        <fullName evidence="2">GNAT family N-acetyltransferase</fullName>
    </submittedName>
</protein>
<evidence type="ECO:0000313" key="2">
    <source>
        <dbReference type="EMBL" id="WEK06566.1"/>
    </source>
</evidence>